<proteinExistence type="inferred from homology"/>
<dbReference type="InterPro" id="IPR010729">
    <property type="entry name" value="Ribosomal_uL29_mit"/>
</dbReference>
<keyword evidence="8" id="KW-0812">Transmembrane</keyword>
<dbReference type="AlphaFoldDB" id="A0AAF5D8F8"/>
<keyword evidence="4" id="KW-0496">Mitochondrion</keyword>
<feature type="compositionally biased region" description="Low complexity" evidence="7">
    <location>
        <begin position="394"/>
        <end position="410"/>
    </location>
</feature>
<dbReference type="GO" id="GO:0003735">
    <property type="term" value="F:structural constituent of ribosome"/>
    <property type="evidence" value="ECO:0007669"/>
    <property type="project" value="InterPro"/>
</dbReference>
<dbReference type="WBParaSite" id="TCONS_00008256.p1">
    <property type="protein sequence ID" value="TCONS_00008256.p1"/>
    <property type="gene ID" value="XLOC_006213"/>
</dbReference>
<evidence type="ECO:0000256" key="8">
    <source>
        <dbReference type="SAM" id="Phobius"/>
    </source>
</evidence>
<evidence type="ECO:0000256" key="1">
    <source>
        <dbReference type="ARBA" id="ARBA00004173"/>
    </source>
</evidence>
<feature type="transmembrane region" description="Helical" evidence="8">
    <location>
        <begin position="547"/>
        <end position="571"/>
    </location>
</feature>
<evidence type="ECO:0000256" key="2">
    <source>
        <dbReference type="ARBA" id="ARBA00009254"/>
    </source>
</evidence>
<keyword evidence="8" id="KW-0472">Membrane</keyword>
<dbReference type="PANTHER" id="PTHR21183">
    <property type="entry name" value="RIBOSOMAL PROTEIN L47, MITOCHONDRIAL-RELATED"/>
    <property type="match status" value="1"/>
</dbReference>
<sequence>MFKNCVKLLNSRVKLFNPIIVRSKNTETYNNLGLFREFFDEPKNWNVMEISRTRRPGREWTVDELRLKSNSDLHKLWYVLLKERNMLLTMKHAHILNGKGFPNDERTDRVKMSMENIETVISERNSAFYELETGLPATPKKRRVTSFLGFTYEKQVEEHVLPHEITKEKEYEIPYLDEDAYMMQKLWKEKKYWQDIELGNMKLLEEQRNNNQVKHRRSLRRVYNDISQVKGLSINDSTCFNILLRKIFIGNIKKGGYRYTQIKKMKIILLNRKALKLEKQTTIGVLIALTPPYESFAMLLITIISALDVIYTPPSVNMSSKKFLYNLIKQMPRYSQKTSFSSSLSSRKYSTPTGGINPKTGAYRKNSKYQSTTISRKMSAPVQRQRDEKRKLSSTKSSQSQKTSTISNNSRQPQTSKLCCGSLSYALYDIGQESNTVLEFISHCLSSMFPHKLMTFIYIILLIFSSLSAYFGLLYINKCPIKPEISIYLLINGILSILQLSLFLMHHRRRYHDDFEDPSENTTFSHYNNTSTISQRRSYSSGISTKLIVYLIWILLLGSFIIGNVVVLSVYRPPTKQNERSLDPTNWCNEYVYNWALIQIFLIHSIIVLSILLIIILFILSIKFMFMSTTDVTIDGGGAGDVLNQWV</sequence>
<dbReference type="PANTHER" id="PTHR21183:SF18">
    <property type="entry name" value="LARGE RIBOSOMAL SUBUNIT PROTEIN UL29M"/>
    <property type="match status" value="1"/>
</dbReference>
<evidence type="ECO:0000256" key="5">
    <source>
        <dbReference type="ARBA" id="ARBA00023274"/>
    </source>
</evidence>
<evidence type="ECO:0000256" key="4">
    <source>
        <dbReference type="ARBA" id="ARBA00023128"/>
    </source>
</evidence>
<feature type="transmembrane region" description="Helical" evidence="8">
    <location>
        <begin position="453"/>
        <end position="473"/>
    </location>
</feature>
<dbReference type="Pfam" id="PF06984">
    <property type="entry name" value="MRP-L47"/>
    <property type="match status" value="1"/>
</dbReference>
<accession>A0AAF5D8F8</accession>
<reference evidence="10" key="1">
    <citation type="submission" date="2024-02" db="UniProtKB">
        <authorList>
            <consortium name="WormBaseParasite"/>
        </authorList>
    </citation>
    <scope>IDENTIFICATION</scope>
</reference>
<feature type="transmembrane region" description="Helical" evidence="8">
    <location>
        <begin position="591"/>
        <end position="620"/>
    </location>
</feature>
<keyword evidence="8" id="KW-1133">Transmembrane helix</keyword>
<evidence type="ECO:0000313" key="10">
    <source>
        <dbReference type="WBParaSite" id="TCONS_00008256.p1"/>
    </source>
</evidence>
<organism evidence="9 10">
    <name type="scientific">Strongyloides stercoralis</name>
    <name type="common">Threadworm</name>
    <dbReference type="NCBI Taxonomy" id="6248"/>
    <lineage>
        <taxon>Eukaryota</taxon>
        <taxon>Metazoa</taxon>
        <taxon>Ecdysozoa</taxon>
        <taxon>Nematoda</taxon>
        <taxon>Chromadorea</taxon>
        <taxon>Rhabditida</taxon>
        <taxon>Tylenchina</taxon>
        <taxon>Panagrolaimomorpha</taxon>
        <taxon>Strongyloidoidea</taxon>
        <taxon>Strongyloididae</taxon>
        <taxon>Strongyloides</taxon>
    </lineage>
</organism>
<comment type="subcellular location">
    <subcellularLocation>
        <location evidence="1">Mitochondrion</location>
    </subcellularLocation>
</comment>
<dbReference type="InterPro" id="IPR038340">
    <property type="entry name" value="MRP-L47_sf"/>
</dbReference>
<evidence type="ECO:0000256" key="7">
    <source>
        <dbReference type="SAM" id="MobiDB-lite"/>
    </source>
</evidence>
<feature type="transmembrane region" description="Helical" evidence="8">
    <location>
        <begin position="485"/>
        <end position="505"/>
    </location>
</feature>
<feature type="region of interest" description="Disordered" evidence="7">
    <location>
        <begin position="343"/>
        <end position="416"/>
    </location>
</feature>
<dbReference type="Gene3D" id="6.10.330.20">
    <property type="match status" value="1"/>
</dbReference>
<keyword evidence="9" id="KW-1185">Reference proteome</keyword>
<evidence type="ECO:0000313" key="9">
    <source>
        <dbReference type="Proteomes" id="UP000035681"/>
    </source>
</evidence>
<evidence type="ECO:0000256" key="6">
    <source>
        <dbReference type="ARBA" id="ARBA00035289"/>
    </source>
</evidence>
<comment type="similarity">
    <text evidence="2">Belongs to the universal ribosomal protein uL29 family.</text>
</comment>
<dbReference type="GO" id="GO:0005762">
    <property type="term" value="C:mitochondrial large ribosomal subunit"/>
    <property type="evidence" value="ECO:0007669"/>
    <property type="project" value="TreeGrafter"/>
</dbReference>
<keyword evidence="5" id="KW-0687">Ribonucleoprotein</keyword>
<evidence type="ECO:0000256" key="3">
    <source>
        <dbReference type="ARBA" id="ARBA00022980"/>
    </source>
</evidence>
<protein>
    <recommendedName>
        <fullName evidence="6">Large ribosomal subunit protein uL29m</fullName>
    </recommendedName>
</protein>
<keyword evidence="3" id="KW-0689">Ribosomal protein</keyword>
<dbReference type="Proteomes" id="UP000035681">
    <property type="component" value="Unplaced"/>
</dbReference>
<name>A0AAF5D8F8_STRER</name>
<dbReference type="GO" id="GO:0032543">
    <property type="term" value="P:mitochondrial translation"/>
    <property type="evidence" value="ECO:0007669"/>
    <property type="project" value="TreeGrafter"/>
</dbReference>